<dbReference type="AlphaFoldDB" id="A0A1I1RBI7"/>
<dbReference type="Proteomes" id="UP000199672">
    <property type="component" value="Unassembled WGS sequence"/>
</dbReference>
<evidence type="ECO:0000313" key="1">
    <source>
        <dbReference type="EMBL" id="SFD29518.1"/>
    </source>
</evidence>
<sequence length="209" mass="24687">MKSIFVKHNYMKQIFGLILFLSFVVCQSQKVNVSGESECLAVPIASEVLQWQYIDMRKDSIYYKSEFANFVKIKNGVLLYKWQEGHERGQFLIVDFDKNFSAILKTEKLSKEVNFLVGDQKKLKFASEILEKKSYYQRCRKDHGHAILYILVVRCNDEMKAQYYSPMNHPYEIKTTDSNIYLIQEIFSIMDQALYKDFKPNKIAKVRKN</sequence>
<organism evidence="1 2">
    <name type="scientific">Flavobacterium phragmitis</name>
    <dbReference type="NCBI Taxonomy" id="739143"/>
    <lineage>
        <taxon>Bacteria</taxon>
        <taxon>Pseudomonadati</taxon>
        <taxon>Bacteroidota</taxon>
        <taxon>Flavobacteriia</taxon>
        <taxon>Flavobacteriales</taxon>
        <taxon>Flavobacteriaceae</taxon>
        <taxon>Flavobacterium</taxon>
    </lineage>
</organism>
<name>A0A1I1RBI7_9FLAO</name>
<proteinExistence type="predicted"/>
<keyword evidence="2" id="KW-1185">Reference proteome</keyword>
<reference evidence="2" key="1">
    <citation type="submission" date="2016-10" db="EMBL/GenBank/DDBJ databases">
        <authorList>
            <person name="Varghese N."/>
            <person name="Submissions S."/>
        </authorList>
    </citation>
    <scope>NUCLEOTIDE SEQUENCE [LARGE SCALE GENOMIC DNA]</scope>
    <source>
        <strain evidence="2">CGMCC 1.10370</strain>
    </source>
</reference>
<gene>
    <name evidence="1" type="ORF">SAMN05216297_106265</name>
</gene>
<protein>
    <submittedName>
        <fullName evidence="1">Uncharacterized protein</fullName>
    </submittedName>
</protein>
<dbReference type="OrthoDB" id="1364328at2"/>
<evidence type="ECO:0000313" key="2">
    <source>
        <dbReference type="Proteomes" id="UP000199672"/>
    </source>
</evidence>
<accession>A0A1I1RBI7</accession>
<dbReference type="EMBL" id="FOMH01000006">
    <property type="protein sequence ID" value="SFD29518.1"/>
    <property type="molecule type" value="Genomic_DNA"/>
</dbReference>
<dbReference type="RefSeq" id="WP_143102078.1">
    <property type="nucleotide sequence ID" value="NZ_FOMH01000006.1"/>
</dbReference>
<dbReference type="STRING" id="739143.SAMN05216297_106265"/>